<dbReference type="EMBL" id="CAJVQB010025399">
    <property type="protein sequence ID" value="CAG8806236.1"/>
    <property type="molecule type" value="Genomic_DNA"/>
</dbReference>
<evidence type="ECO:0000313" key="1">
    <source>
        <dbReference type="EMBL" id="CAG8806236.1"/>
    </source>
</evidence>
<comment type="caution">
    <text evidence="1">The sequence shown here is derived from an EMBL/GenBank/DDBJ whole genome shotgun (WGS) entry which is preliminary data.</text>
</comment>
<sequence length="136" mass="15832">MLAHLHSEEIEKLKKKKLPNKKNTQSKLISSTKTVYVEKVIVLYFENYNNHCYMDELVTNLNDISYISLHVYLSIHFNLFSDILKEGCNLLTHHLASNILYHVDKLGVSIDGNVLKLLENEKNIMITLVMKILFKK</sequence>
<protein>
    <submittedName>
        <fullName evidence="1">37939_t:CDS:1</fullName>
    </submittedName>
</protein>
<reference evidence="1 2" key="1">
    <citation type="submission" date="2021-06" db="EMBL/GenBank/DDBJ databases">
        <authorList>
            <person name="Kallberg Y."/>
            <person name="Tangrot J."/>
            <person name="Rosling A."/>
        </authorList>
    </citation>
    <scope>NUCLEOTIDE SEQUENCE [LARGE SCALE GENOMIC DNA]</scope>
    <source>
        <strain evidence="1 2">120-4 pot B 10/14</strain>
    </source>
</reference>
<proteinExistence type="predicted"/>
<name>A0ABN7VYL0_GIGMA</name>
<organism evidence="1 2">
    <name type="scientific">Gigaspora margarita</name>
    <dbReference type="NCBI Taxonomy" id="4874"/>
    <lineage>
        <taxon>Eukaryota</taxon>
        <taxon>Fungi</taxon>
        <taxon>Fungi incertae sedis</taxon>
        <taxon>Mucoromycota</taxon>
        <taxon>Glomeromycotina</taxon>
        <taxon>Glomeromycetes</taxon>
        <taxon>Diversisporales</taxon>
        <taxon>Gigasporaceae</taxon>
        <taxon>Gigaspora</taxon>
    </lineage>
</organism>
<evidence type="ECO:0000313" key="2">
    <source>
        <dbReference type="Proteomes" id="UP000789901"/>
    </source>
</evidence>
<dbReference type="Proteomes" id="UP000789901">
    <property type="component" value="Unassembled WGS sequence"/>
</dbReference>
<accession>A0ABN7VYL0</accession>
<gene>
    <name evidence="1" type="ORF">GMARGA_LOCUS24252</name>
</gene>
<keyword evidence="2" id="KW-1185">Reference proteome</keyword>